<keyword evidence="1" id="KW-0472">Membrane</keyword>
<dbReference type="RefSeq" id="WP_145663805.1">
    <property type="nucleotide sequence ID" value="NZ_VIWO01000001.1"/>
</dbReference>
<feature type="transmembrane region" description="Helical" evidence="1">
    <location>
        <begin position="68"/>
        <end position="91"/>
    </location>
</feature>
<keyword evidence="3" id="KW-1185">Reference proteome</keyword>
<protein>
    <recommendedName>
        <fullName evidence="4">DUF2975 family protein</fullName>
    </recommendedName>
</protein>
<organism evidence="2 3">
    <name type="scientific">Chitinophaga polysaccharea</name>
    <dbReference type="NCBI Taxonomy" id="1293035"/>
    <lineage>
        <taxon>Bacteria</taxon>
        <taxon>Pseudomonadati</taxon>
        <taxon>Bacteroidota</taxon>
        <taxon>Chitinophagia</taxon>
        <taxon>Chitinophagales</taxon>
        <taxon>Chitinophagaceae</taxon>
        <taxon>Chitinophaga</taxon>
    </lineage>
</organism>
<name>A0A561Q4Q5_9BACT</name>
<dbReference type="Proteomes" id="UP000320811">
    <property type="component" value="Unassembled WGS sequence"/>
</dbReference>
<evidence type="ECO:0000313" key="3">
    <source>
        <dbReference type="Proteomes" id="UP000320811"/>
    </source>
</evidence>
<dbReference type="EMBL" id="VIWO01000001">
    <property type="protein sequence ID" value="TWF45299.1"/>
    <property type="molecule type" value="Genomic_DNA"/>
</dbReference>
<feature type="transmembrane region" description="Helical" evidence="1">
    <location>
        <begin position="111"/>
        <end position="129"/>
    </location>
</feature>
<keyword evidence="1" id="KW-0812">Transmembrane</keyword>
<comment type="caution">
    <text evidence="2">The sequence shown here is derived from an EMBL/GenBank/DDBJ whole genome shotgun (WGS) entry which is preliminary data.</text>
</comment>
<sequence length="171" mass="19899">MARVKIIAKILYYISRVLALGYCCIVLYAIGCLVTHTNTQPYGEGKYLHILYPFTSTPFLNIDNNLTYILLDFLLPLSLYTIFFWLAAGIFKVFYLPKLFSTENIARLRRFYLFNLFVPGIAALFSRLFTEVESVVWGLIVVHFFLGIFTYFLATIFKQGLRLQNEQDLFI</sequence>
<accession>A0A561Q4Q5</accession>
<keyword evidence="1" id="KW-1133">Transmembrane helix</keyword>
<proteinExistence type="predicted"/>
<feature type="transmembrane region" description="Helical" evidence="1">
    <location>
        <begin position="135"/>
        <end position="157"/>
    </location>
</feature>
<gene>
    <name evidence="2" type="ORF">FHW36_1011229</name>
</gene>
<feature type="transmembrane region" description="Helical" evidence="1">
    <location>
        <begin position="12"/>
        <end position="36"/>
    </location>
</feature>
<evidence type="ECO:0000256" key="1">
    <source>
        <dbReference type="SAM" id="Phobius"/>
    </source>
</evidence>
<reference evidence="2 3" key="1">
    <citation type="submission" date="2019-06" db="EMBL/GenBank/DDBJ databases">
        <title>Sorghum-associated microbial communities from plants grown in Nebraska, USA.</title>
        <authorList>
            <person name="Schachtman D."/>
        </authorList>
    </citation>
    <scope>NUCLEOTIDE SEQUENCE [LARGE SCALE GENOMIC DNA]</scope>
    <source>
        <strain evidence="2 3">1209</strain>
    </source>
</reference>
<dbReference type="AlphaFoldDB" id="A0A561Q4Q5"/>
<dbReference type="OrthoDB" id="714390at2"/>
<evidence type="ECO:0000313" key="2">
    <source>
        <dbReference type="EMBL" id="TWF45299.1"/>
    </source>
</evidence>
<evidence type="ECO:0008006" key="4">
    <source>
        <dbReference type="Google" id="ProtNLM"/>
    </source>
</evidence>